<dbReference type="GeneID" id="27666665"/>
<accession>A0A0F2M484</accession>
<dbReference type="RefSeq" id="XP_016585652.1">
    <property type="nucleotide sequence ID" value="XM_016731388.1"/>
</dbReference>
<reference evidence="2 3" key="1">
    <citation type="journal article" date="2014" name="BMC Genomics">
        <title>Comparative genomics of the major fungal agents of human and animal Sporotrichosis: Sporothrix schenckii and Sporothrix brasiliensis.</title>
        <authorList>
            <person name="Teixeira M.M."/>
            <person name="de Almeida L.G."/>
            <person name="Kubitschek-Barreira P."/>
            <person name="Alves F.L."/>
            <person name="Kioshima E.S."/>
            <person name="Abadio A.K."/>
            <person name="Fernandes L."/>
            <person name="Derengowski L.S."/>
            <person name="Ferreira K.S."/>
            <person name="Souza R.C."/>
            <person name="Ruiz J.C."/>
            <person name="de Andrade N.C."/>
            <person name="Paes H.C."/>
            <person name="Nicola A.M."/>
            <person name="Albuquerque P."/>
            <person name="Gerber A.L."/>
            <person name="Martins V.P."/>
            <person name="Peconick L.D."/>
            <person name="Neto A.V."/>
            <person name="Chaucanez C.B."/>
            <person name="Silva P.A."/>
            <person name="Cunha O.L."/>
            <person name="de Oliveira F.F."/>
            <person name="dos Santos T.C."/>
            <person name="Barros A.L."/>
            <person name="Soares M.A."/>
            <person name="de Oliveira L.M."/>
            <person name="Marini M.M."/>
            <person name="Villalobos-Duno H."/>
            <person name="Cunha M.M."/>
            <person name="de Hoog S."/>
            <person name="da Silveira J.F."/>
            <person name="Henrissat B."/>
            <person name="Nino-Vega G.A."/>
            <person name="Cisalpino P.S."/>
            <person name="Mora-Montes H.M."/>
            <person name="Almeida S.R."/>
            <person name="Stajich J.E."/>
            <person name="Lopes-Bezerra L.M."/>
            <person name="Vasconcelos A.T."/>
            <person name="Felipe M.S."/>
        </authorList>
    </citation>
    <scope>NUCLEOTIDE SEQUENCE [LARGE SCALE GENOMIC DNA]</scope>
    <source>
        <strain evidence="2 3">1099-18</strain>
    </source>
</reference>
<evidence type="ECO:0000313" key="3">
    <source>
        <dbReference type="Proteomes" id="UP000033710"/>
    </source>
</evidence>
<dbReference type="Proteomes" id="UP000033710">
    <property type="component" value="Unassembled WGS sequence"/>
</dbReference>
<gene>
    <name evidence="2" type="ORF">SPSK_04586</name>
</gene>
<organism evidence="2 3">
    <name type="scientific">Sporothrix schenckii 1099-18</name>
    <dbReference type="NCBI Taxonomy" id="1397361"/>
    <lineage>
        <taxon>Eukaryota</taxon>
        <taxon>Fungi</taxon>
        <taxon>Dikarya</taxon>
        <taxon>Ascomycota</taxon>
        <taxon>Pezizomycotina</taxon>
        <taxon>Sordariomycetes</taxon>
        <taxon>Sordariomycetidae</taxon>
        <taxon>Ophiostomatales</taxon>
        <taxon>Ophiostomataceae</taxon>
        <taxon>Sporothrix</taxon>
    </lineage>
</organism>
<feature type="region of interest" description="Disordered" evidence="1">
    <location>
        <begin position="1"/>
        <end position="36"/>
    </location>
</feature>
<reference evidence="2 3" key="2">
    <citation type="journal article" date="2015" name="Eukaryot. Cell">
        <title>Asexual propagation of a virulent clone complex in a human and feline outbreak of sporotrichosis.</title>
        <authorList>
            <person name="Teixeira Mde M."/>
            <person name="Rodrigues A.M."/>
            <person name="Tsui C.K."/>
            <person name="de Almeida L.G."/>
            <person name="Van Diepeningen A.D."/>
            <person name="van den Ende B.G."/>
            <person name="Fernandes G.F."/>
            <person name="Kano R."/>
            <person name="Hamelin R.C."/>
            <person name="Lopes-Bezerra L.M."/>
            <person name="Vasconcelos A.T."/>
            <person name="de Hoog S."/>
            <person name="de Camargo Z.P."/>
            <person name="Felipe M.S."/>
        </authorList>
    </citation>
    <scope>NUCLEOTIDE SEQUENCE [LARGE SCALE GENOMIC DNA]</scope>
    <source>
        <strain evidence="2 3">1099-18</strain>
    </source>
</reference>
<evidence type="ECO:0000313" key="2">
    <source>
        <dbReference type="EMBL" id="KJR82976.1"/>
    </source>
</evidence>
<dbReference type="KEGG" id="ssck:SPSK_04586"/>
<dbReference type="VEuPathDB" id="FungiDB:SPSK_04586"/>
<protein>
    <submittedName>
        <fullName evidence="2">Uncharacterized protein</fullName>
    </submittedName>
</protein>
<sequence>MRPKGRPPLVCDHPPPTEFKKKNKDSTQTAGKSGAVVPSEAFDSHCGDVLEIPENCYRPVNNARGDTAASGRTAGTEIVRLCTPYISNPMRSSAVPKHPVKPAGQAAKGRCFRDIFQFSPSRVYAAGEFLKSRGDTQEDKKGSTD</sequence>
<evidence type="ECO:0000256" key="1">
    <source>
        <dbReference type="SAM" id="MobiDB-lite"/>
    </source>
</evidence>
<comment type="caution">
    <text evidence="2">The sequence shown here is derived from an EMBL/GenBank/DDBJ whole genome shotgun (WGS) entry which is preliminary data.</text>
</comment>
<dbReference type="AlphaFoldDB" id="A0A0F2M484"/>
<proteinExistence type="predicted"/>
<dbReference type="EMBL" id="AXCR01000010">
    <property type="protein sequence ID" value="KJR82976.1"/>
    <property type="molecule type" value="Genomic_DNA"/>
</dbReference>
<name>A0A0F2M484_SPOSC</name>